<gene>
    <name evidence="2" type="ORF">BES08_06405</name>
</gene>
<proteinExistence type="predicted"/>
<dbReference type="OrthoDB" id="573392at2"/>
<evidence type="ECO:0000313" key="3">
    <source>
        <dbReference type="Proteomes" id="UP000094626"/>
    </source>
</evidence>
<keyword evidence="3" id="KW-1185">Reference proteome</keyword>
<reference evidence="3" key="1">
    <citation type="journal article" date="2017" name="J. Biotechnol.">
        <title>Complete genome sequence of Novosphingobium resinovorum SA1, a versatile xenobiotic-degrading bacterium capable of utilizing sulfanilic acid.</title>
        <authorList>
            <person name="Hegedus B."/>
            <person name="Kos P.B."/>
            <person name="Balint B."/>
            <person name="Maroti G."/>
            <person name="Gan H.M."/>
            <person name="Perei K."/>
            <person name="Rakhely G."/>
        </authorList>
    </citation>
    <scope>NUCLEOTIDE SEQUENCE [LARGE SCALE GENOMIC DNA]</scope>
    <source>
        <strain evidence="3">SA1</strain>
    </source>
</reference>
<evidence type="ECO:0000313" key="2">
    <source>
        <dbReference type="EMBL" id="AOR76423.1"/>
    </source>
</evidence>
<dbReference type="RefSeq" id="WP_069707878.1">
    <property type="nucleotide sequence ID" value="NZ_CP017075.1"/>
</dbReference>
<dbReference type="InterPro" id="IPR036010">
    <property type="entry name" value="2Fe-2S_ferredoxin-like_sf"/>
</dbReference>
<protein>
    <submittedName>
        <fullName evidence="2">NAD(FAD)-dependent dehydrogenase</fullName>
    </submittedName>
</protein>
<dbReference type="Proteomes" id="UP000094626">
    <property type="component" value="Chromosome"/>
</dbReference>
<dbReference type="KEGG" id="nre:BES08_06405"/>
<dbReference type="GO" id="GO:0016491">
    <property type="term" value="F:oxidoreductase activity"/>
    <property type="evidence" value="ECO:0007669"/>
    <property type="project" value="UniProtKB-KW"/>
</dbReference>
<dbReference type="Pfam" id="PF13510">
    <property type="entry name" value="Fer2_4"/>
    <property type="match status" value="1"/>
</dbReference>
<dbReference type="SUPFAM" id="SSF54292">
    <property type="entry name" value="2Fe-2S ferredoxin-like"/>
    <property type="match status" value="1"/>
</dbReference>
<dbReference type="GO" id="GO:0051536">
    <property type="term" value="F:iron-sulfur cluster binding"/>
    <property type="evidence" value="ECO:0007669"/>
    <property type="project" value="InterPro"/>
</dbReference>
<accession>A0A1D8A2Q7</accession>
<organism evidence="2 3">
    <name type="scientific">Novosphingobium resinovorum</name>
    <dbReference type="NCBI Taxonomy" id="158500"/>
    <lineage>
        <taxon>Bacteria</taxon>
        <taxon>Pseudomonadati</taxon>
        <taxon>Pseudomonadota</taxon>
        <taxon>Alphaproteobacteria</taxon>
        <taxon>Sphingomonadales</taxon>
        <taxon>Sphingomonadaceae</taxon>
        <taxon>Novosphingobium</taxon>
    </lineage>
</organism>
<dbReference type="AlphaFoldDB" id="A0A1D8A2Q7"/>
<dbReference type="Gene3D" id="3.10.20.440">
    <property type="entry name" value="2Fe-2S iron-sulphur cluster binding domain, sarcosine oxidase, alpha subunit, N-terminal domain"/>
    <property type="match status" value="1"/>
</dbReference>
<name>A0A1D8A2Q7_9SPHN</name>
<keyword evidence="1" id="KW-0560">Oxidoreductase</keyword>
<evidence type="ECO:0000256" key="1">
    <source>
        <dbReference type="ARBA" id="ARBA00023002"/>
    </source>
</evidence>
<dbReference type="InterPro" id="IPR042204">
    <property type="entry name" value="2Fe-2S-bd_N"/>
</dbReference>
<sequence>MTARFHRLAERDRPTLTFTLDGMLVEALEGDTLMVAVLTNGGRLRQSEFGDGARSGFCLMAACQDCWVWTEDGTKLRACSTVAIEGLKLNTREPEATWATIP</sequence>
<dbReference type="EMBL" id="CP017075">
    <property type="protein sequence ID" value="AOR76423.1"/>
    <property type="molecule type" value="Genomic_DNA"/>
</dbReference>